<dbReference type="PANTHER" id="PTHR42852:SF17">
    <property type="entry name" value="THIOREDOXIN-LIKE PROTEIN HI_1115"/>
    <property type="match status" value="1"/>
</dbReference>
<dbReference type="GO" id="GO:0016209">
    <property type="term" value="F:antioxidant activity"/>
    <property type="evidence" value="ECO:0007669"/>
    <property type="project" value="InterPro"/>
</dbReference>
<dbReference type="Proteomes" id="UP000238426">
    <property type="component" value="Unassembled WGS sequence"/>
</dbReference>
<dbReference type="SUPFAM" id="SSF52833">
    <property type="entry name" value="Thioredoxin-like"/>
    <property type="match status" value="1"/>
</dbReference>
<dbReference type="EMBL" id="PXOQ01000009">
    <property type="protein sequence ID" value="PSG88023.1"/>
    <property type="molecule type" value="Genomic_DNA"/>
</dbReference>
<organism evidence="2 3">
    <name type="scientific">Aurantibacter aestuarii</name>
    <dbReference type="NCBI Taxonomy" id="1266046"/>
    <lineage>
        <taxon>Bacteria</taxon>
        <taxon>Pseudomonadati</taxon>
        <taxon>Bacteroidota</taxon>
        <taxon>Flavobacteriia</taxon>
        <taxon>Flavobacteriales</taxon>
        <taxon>Flavobacteriaceae</taxon>
        <taxon>Aurantibacter</taxon>
    </lineage>
</organism>
<evidence type="ECO:0000259" key="1">
    <source>
        <dbReference type="PROSITE" id="PS51352"/>
    </source>
</evidence>
<dbReference type="GO" id="GO:0016491">
    <property type="term" value="F:oxidoreductase activity"/>
    <property type="evidence" value="ECO:0007669"/>
    <property type="project" value="InterPro"/>
</dbReference>
<reference evidence="2 3" key="1">
    <citation type="submission" date="2018-03" db="EMBL/GenBank/DDBJ databases">
        <title>Mesoflavibacter sp. HG37 and Mesoflavibacter sp. HG96 sp.nov., two marine bacteria isolated from seawater of Western Pacific Ocean.</title>
        <authorList>
            <person name="Cheng H."/>
            <person name="Wu Y.-H."/>
            <person name="Guo L.-L."/>
            <person name="Xu X.-W."/>
        </authorList>
    </citation>
    <scope>NUCLEOTIDE SEQUENCE [LARGE SCALE GENOMIC DNA]</scope>
    <source>
        <strain evidence="2 3">KCTC 32269</strain>
    </source>
</reference>
<dbReference type="RefSeq" id="WP_106463161.1">
    <property type="nucleotide sequence ID" value="NZ_PXOQ01000009.1"/>
</dbReference>
<accession>A0A2T1N880</accession>
<dbReference type="Pfam" id="PF00578">
    <property type="entry name" value="AhpC-TSA"/>
    <property type="match status" value="1"/>
</dbReference>
<proteinExistence type="predicted"/>
<evidence type="ECO:0000313" key="3">
    <source>
        <dbReference type="Proteomes" id="UP000238426"/>
    </source>
</evidence>
<protein>
    <submittedName>
        <fullName evidence="2">Thiol-disulfide oxidoreductase</fullName>
    </submittedName>
</protein>
<dbReference type="PROSITE" id="PS51352">
    <property type="entry name" value="THIOREDOXIN_2"/>
    <property type="match status" value="1"/>
</dbReference>
<dbReference type="InterPro" id="IPR000866">
    <property type="entry name" value="AhpC/TSA"/>
</dbReference>
<sequence>MRIKKPKANFSNILSVIIILILIIPQTRRQLQLALNTLIAQFPPYIESRSERRDIDSFEFELKHINGEDFNLYQAKYKVTIVSFWATWCPPCIAELPSLNALYKDYKNNVEFVFISNEDPSVLKKFLKENSYSIPVYTPKSEAEDIYFKPRTLPRTLLIDRHSRIVVIEEGARNWNSEKIRGVIDKLIVGDIVY</sequence>
<dbReference type="InterPro" id="IPR036249">
    <property type="entry name" value="Thioredoxin-like_sf"/>
</dbReference>
<evidence type="ECO:0000313" key="2">
    <source>
        <dbReference type="EMBL" id="PSG88023.1"/>
    </source>
</evidence>
<dbReference type="Gene3D" id="3.40.30.10">
    <property type="entry name" value="Glutaredoxin"/>
    <property type="match status" value="1"/>
</dbReference>
<dbReference type="InterPro" id="IPR050553">
    <property type="entry name" value="Thioredoxin_ResA/DsbE_sf"/>
</dbReference>
<dbReference type="CDD" id="cd02966">
    <property type="entry name" value="TlpA_like_family"/>
    <property type="match status" value="1"/>
</dbReference>
<dbReference type="PANTHER" id="PTHR42852">
    <property type="entry name" value="THIOL:DISULFIDE INTERCHANGE PROTEIN DSBE"/>
    <property type="match status" value="1"/>
</dbReference>
<gene>
    <name evidence="2" type="ORF">C7H52_06885</name>
</gene>
<feature type="domain" description="Thioredoxin" evidence="1">
    <location>
        <begin position="51"/>
        <end position="189"/>
    </location>
</feature>
<comment type="caution">
    <text evidence="2">The sequence shown here is derived from an EMBL/GenBank/DDBJ whole genome shotgun (WGS) entry which is preliminary data.</text>
</comment>
<dbReference type="InterPro" id="IPR013766">
    <property type="entry name" value="Thioredoxin_domain"/>
</dbReference>
<name>A0A2T1N880_9FLAO</name>
<dbReference type="OrthoDB" id="9815205at2"/>
<keyword evidence="3" id="KW-1185">Reference proteome</keyword>
<dbReference type="AlphaFoldDB" id="A0A2T1N880"/>